<dbReference type="RefSeq" id="WP_094487243.1">
    <property type="nucleotide sequence ID" value="NZ_NOXX01000220.1"/>
</dbReference>
<dbReference type="InterPro" id="IPR025380">
    <property type="entry name" value="DUF4369"/>
</dbReference>
<feature type="domain" description="Thioredoxin" evidence="6">
    <location>
        <begin position="232"/>
        <end position="370"/>
    </location>
</feature>
<dbReference type="PANTHER" id="PTHR42852:SF6">
    <property type="entry name" value="THIOL:DISULFIDE INTERCHANGE PROTEIN DSBE"/>
    <property type="match status" value="1"/>
</dbReference>
<organism evidence="7 8">
    <name type="scientific">Flavobacterium aurantiibacter</name>
    <dbReference type="NCBI Taxonomy" id="2023067"/>
    <lineage>
        <taxon>Bacteria</taxon>
        <taxon>Pseudomonadati</taxon>
        <taxon>Bacteroidota</taxon>
        <taxon>Flavobacteriia</taxon>
        <taxon>Flavobacteriales</taxon>
        <taxon>Flavobacteriaceae</taxon>
        <taxon>Flavobacterium</taxon>
    </lineage>
</organism>
<dbReference type="PANTHER" id="PTHR42852">
    <property type="entry name" value="THIOL:DISULFIDE INTERCHANGE PROTEIN DSBE"/>
    <property type="match status" value="1"/>
</dbReference>
<comment type="caution">
    <text evidence="7">The sequence shown here is derived from an EMBL/GenBank/DDBJ whole genome shotgun (WGS) entry which is preliminary data.</text>
</comment>
<dbReference type="CDD" id="cd02966">
    <property type="entry name" value="TlpA_like_family"/>
    <property type="match status" value="1"/>
</dbReference>
<keyword evidence="4" id="KW-0676">Redox-active center</keyword>
<evidence type="ECO:0000313" key="7">
    <source>
        <dbReference type="EMBL" id="OYQ40646.1"/>
    </source>
</evidence>
<keyword evidence="2" id="KW-0201">Cytochrome c-type biogenesis</keyword>
<dbReference type="AlphaFoldDB" id="A0A255ZGQ3"/>
<dbReference type="PROSITE" id="PS51352">
    <property type="entry name" value="THIOREDOXIN_2"/>
    <property type="match status" value="1"/>
</dbReference>
<dbReference type="GO" id="GO:0016209">
    <property type="term" value="F:antioxidant activity"/>
    <property type="evidence" value="ECO:0007669"/>
    <property type="project" value="InterPro"/>
</dbReference>
<reference evidence="7 8" key="1">
    <citation type="submission" date="2017-07" db="EMBL/GenBank/DDBJ databases">
        <title>Flavobacterium cyanobacteriorum sp. nov., isolated from cyanobacterial aggregates in a eutrophic lake.</title>
        <authorList>
            <person name="Cai H."/>
        </authorList>
    </citation>
    <scope>NUCLEOTIDE SEQUENCE [LARGE SCALE GENOMIC DNA]</scope>
    <source>
        <strain evidence="7 8">TH167</strain>
    </source>
</reference>
<evidence type="ECO:0000313" key="8">
    <source>
        <dbReference type="Proteomes" id="UP000216035"/>
    </source>
</evidence>
<proteinExistence type="predicted"/>
<comment type="subcellular location">
    <subcellularLocation>
        <location evidence="1">Cell envelope</location>
    </subcellularLocation>
</comment>
<dbReference type="GO" id="GO:0017004">
    <property type="term" value="P:cytochrome complex assembly"/>
    <property type="evidence" value="ECO:0007669"/>
    <property type="project" value="UniProtKB-KW"/>
</dbReference>
<dbReference type="PROSITE" id="PS00194">
    <property type="entry name" value="THIOREDOXIN_1"/>
    <property type="match status" value="1"/>
</dbReference>
<dbReference type="Proteomes" id="UP000216035">
    <property type="component" value="Unassembled WGS sequence"/>
</dbReference>
<dbReference type="InterPro" id="IPR050553">
    <property type="entry name" value="Thioredoxin_ResA/DsbE_sf"/>
</dbReference>
<dbReference type="Pfam" id="PF00578">
    <property type="entry name" value="AhpC-TSA"/>
    <property type="match status" value="1"/>
</dbReference>
<evidence type="ECO:0000256" key="4">
    <source>
        <dbReference type="ARBA" id="ARBA00023284"/>
    </source>
</evidence>
<dbReference type="GO" id="GO:0030313">
    <property type="term" value="C:cell envelope"/>
    <property type="evidence" value="ECO:0007669"/>
    <property type="project" value="UniProtKB-SubCell"/>
</dbReference>
<evidence type="ECO:0000256" key="2">
    <source>
        <dbReference type="ARBA" id="ARBA00022748"/>
    </source>
</evidence>
<dbReference type="GO" id="GO:0016491">
    <property type="term" value="F:oxidoreductase activity"/>
    <property type="evidence" value="ECO:0007669"/>
    <property type="project" value="InterPro"/>
</dbReference>
<sequence length="370" mass="41270">MKKLLLPILGLFLLAFAVVNGDFQIQGTANGLEGKTIVFRKQDEKLGLVAVDSAKVVNGKFSWKGKVTEPEIYFAEIKDTESRVAFILESGKIEITLLKDSIGSSVIGGTQNNKDLQGFNVKAMTISRKIQKFQETNNEKMQQAQKSNDTATVNSLMKEFGNYQKELMNMAAEFPKKNPKSFISVLFVDNMFNAPEVDIEEIKKVYNSLDAKIRATKPGLKVLKKIQDYRSVNIGDQAPDFSAASPDGKTISLKESLGKVTIIDFWASWCGPCRRENPNVVKLYNEFHAKGLNIIGVSLDKDAAKWKEAIEKDQLAWPHISNLMFWDEPIAATYGVKSIPATFILDENGKIIARDLRGEELRAKIASILK</sequence>
<dbReference type="OrthoDB" id="1069091at2"/>
<evidence type="ECO:0000256" key="3">
    <source>
        <dbReference type="ARBA" id="ARBA00023157"/>
    </source>
</evidence>
<evidence type="ECO:0000256" key="1">
    <source>
        <dbReference type="ARBA" id="ARBA00004196"/>
    </source>
</evidence>
<dbReference type="InterPro" id="IPR036249">
    <property type="entry name" value="Thioredoxin-like_sf"/>
</dbReference>
<dbReference type="InterPro" id="IPR000866">
    <property type="entry name" value="AhpC/TSA"/>
</dbReference>
<dbReference type="EMBL" id="NOXX01000220">
    <property type="protein sequence ID" value="OYQ40646.1"/>
    <property type="molecule type" value="Genomic_DNA"/>
</dbReference>
<feature type="chain" id="PRO_5013191609" description="Thioredoxin domain-containing protein" evidence="5">
    <location>
        <begin position="18"/>
        <end position="370"/>
    </location>
</feature>
<keyword evidence="8" id="KW-1185">Reference proteome</keyword>
<keyword evidence="5" id="KW-0732">Signal</keyword>
<name>A0A255ZGQ3_9FLAO</name>
<feature type="signal peptide" evidence="5">
    <location>
        <begin position="1"/>
        <end position="17"/>
    </location>
</feature>
<dbReference type="InterPro" id="IPR017937">
    <property type="entry name" value="Thioredoxin_CS"/>
</dbReference>
<accession>A0A255ZGQ3</accession>
<dbReference type="InterPro" id="IPR013766">
    <property type="entry name" value="Thioredoxin_domain"/>
</dbReference>
<evidence type="ECO:0000259" key="6">
    <source>
        <dbReference type="PROSITE" id="PS51352"/>
    </source>
</evidence>
<dbReference type="SUPFAM" id="SSF52833">
    <property type="entry name" value="Thioredoxin-like"/>
    <property type="match status" value="1"/>
</dbReference>
<dbReference type="Gene3D" id="3.40.30.10">
    <property type="entry name" value="Glutaredoxin"/>
    <property type="match status" value="1"/>
</dbReference>
<evidence type="ECO:0000256" key="5">
    <source>
        <dbReference type="SAM" id="SignalP"/>
    </source>
</evidence>
<dbReference type="Pfam" id="PF14289">
    <property type="entry name" value="DUF4369"/>
    <property type="match status" value="1"/>
</dbReference>
<gene>
    <name evidence="7" type="ORF">CHX27_13265</name>
</gene>
<protein>
    <recommendedName>
        <fullName evidence="6">Thioredoxin domain-containing protein</fullName>
    </recommendedName>
</protein>
<keyword evidence="3" id="KW-1015">Disulfide bond</keyword>